<sequence>MILQQILGGIKDMKCSLLKTEDQKQQLLVFEKSVLIVFLEQLKSEAIELELERNIFDQELKMKNQKILMLQNEKHELMGAIEQLRLKVIVHDAREEVLKAEMESQYARLSDLQETYLMEKFKLEESVEHMKNELNREKIENDQLNAKVGTIIGLLCLKEVELLEAGQMFKDTKNENVKLEKKCKGLIMEVDGANVIREVLAKQNVRLLEDNTHHNMEIACLPELMRNLQSLEEYVLSHIEVKEDDDDKKKNTSRVKTEFVFADILTSKELKVKEMERGLSNLGIELSRVM</sequence>
<dbReference type="EMBL" id="JACGCM010002254">
    <property type="protein sequence ID" value="KAF6142456.1"/>
    <property type="molecule type" value="Genomic_DNA"/>
</dbReference>
<dbReference type="Proteomes" id="UP000541444">
    <property type="component" value="Unassembled WGS sequence"/>
</dbReference>
<gene>
    <name evidence="2" type="ORF">GIB67_039420</name>
</gene>
<feature type="coiled-coil region" evidence="1">
    <location>
        <begin position="120"/>
        <end position="189"/>
    </location>
</feature>
<dbReference type="OrthoDB" id="10255522at2759"/>
<evidence type="ECO:0000256" key="1">
    <source>
        <dbReference type="SAM" id="Coils"/>
    </source>
</evidence>
<evidence type="ECO:0000313" key="2">
    <source>
        <dbReference type="EMBL" id="KAF6142456.1"/>
    </source>
</evidence>
<keyword evidence="1" id="KW-0175">Coiled coil</keyword>
<protein>
    <submittedName>
        <fullName evidence="2">Uncharacterized protein</fullName>
    </submittedName>
</protein>
<accession>A0A7J7LIH1</accession>
<keyword evidence="3" id="KW-1185">Reference proteome</keyword>
<feature type="coiled-coil region" evidence="1">
    <location>
        <begin position="39"/>
        <end position="87"/>
    </location>
</feature>
<reference evidence="2 3" key="1">
    <citation type="journal article" date="2020" name="IScience">
        <title>Genome Sequencing of the Endangered Kingdonia uniflora (Circaeasteraceae, Ranunculales) Reveals Potential Mechanisms of Evolutionary Specialization.</title>
        <authorList>
            <person name="Sun Y."/>
            <person name="Deng T."/>
            <person name="Zhang A."/>
            <person name="Moore M.J."/>
            <person name="Landis J.B."/>
            <person name="Lin N."/>
            <person name="Zhang H."/>
            <person name="Zhang X."/>
            <person name="Huang J."/>
            <person name="Zhang X."/>
            <person name="Sun H."/>
            <person name="Wang H."/>
        </authorList>
    </citation>
    <scope>NUCLEOTIDE SEQUENCE [LARGE SCALE GENOMIC DNA]</scope>
    <source>
        <strain evidence="2">TB1705</strain>
        <tissue evidence="2">Leaf</tissue>
    </source>
</reference>
<proteinExistence type="predicted"/>
<dbReference type="AlphaFoldDB" id="A0A7J7LIH1"/>
<name>A0A7J7LIH1_9MAGN</name>
<organism evidence="2 3">
    <name type="scientific">Kingdonia uniflora</name>
    <dbReference type="NCBI Taxonomy" id="39325"/>
    <lineage>
        <taxon>Eukaryota</taxon>
        <taxon>Viridiplantae</taxon>
        <taxon>Streptophyta</taxon>
        <taxon>Embryophyta</taxon>
        <taxon>Tracheophyta</taxon>
        <taxon>Spermatophyta</taxon>
        <taxon>Magnoliopsida</taxon>
        <taxon>Ranunculales</taxon>
        <taxon>Circaeasteraceae</taxon>
        <taxon>Kingdonia</taxon>
    </lineage>
</organism>
<comment type="caution">
    <text evidence="2">The sequence shown here is derived from an EMBL/GenBank/DDBJ whole genome shotgun (WGS) entry which is preliminary data.</text>
</comment>
<evidence type="ECO:0000313" key="3">
    <source>
        <dbReference type="Proteomes" id="UP000541444"/>
    </source>
</evidence>